<sequence length="109" mass="11535">MLQSTVTSHRTDAQGAVAACDLLGVDPGLRENLHRMTGMLAGAASTAETTAIERDMAHVLGRVVARRRAEPGDDLTSALLAGRQGYWAGVDDRELVGMLVRLAIAGHRS</sequence>
<dbReference type="GO" id="GO:0004497">
    <property type="term" value="F:monooxygenase activity"/>
    <property type="evidence" value="ECO:0007669"/>
    <property type="project" value="InterPro"/>
</dbReference>
<gene>
    <name evidence="1" type="ORF">GCM10010507_29870</name>
</gene>
<reference evidence="1" key="1">
    <citation type="journal article" date="2014" name="Int. J. Syst. Evol. Microbiol.">
        <title>Complete genome sequence of Corynebacterium casei LMG S-19264T (=DSM 44701T), isolated from a smear-ripened cheese.</title>
        <authorList>
            <consortium name="US DOE Joint Genome Institute (JGI-PGF)"/>
            <person name="Walter F."/>
            <person name="Albersmeier A."/>
            <person name="Kalinowski J."/>
            <person name="Ruckert C."/>
        </authorList>
    </citation>
    <scope>NUCLEOTIDE SEQUENCE</scope>
    <source>
        <strain evidence="1">JCM 4633</strain>
    </source>
</reference>
<dbReference type="GO" id="GO:0005506">
    <property type="term" value="F:iron ion binding"/>
    <property type="evidence" value="ECO:0007669"/>
    <property type="project" value="InterPro"/>
</dbReference>
<dbReference type="GO" id="GO:0020037">
    <property type="term" value="F:heme binding"/>
    <property type="evidence" value="ECO:0007669"/>
    <property type="project" value="InterPro"/>
</dbReference>
<evidence type="ECO:0000313" key="2">
    <source>
        <dbReference type="Proteomes" id="UP000646244"/>
    </source>
</evidence>
<proteinExistence type="predicted"/>
<protein>
    <submittedName>
        <fullName evidence="1">Uncharacterized protein</fullName>
    </submittedName>
</protein>
<dbReference type="AlphaFoldDB" id="A0A918TM11"/>
<name>A0A918TM11_STRCJ</name>
<dbReference type="InterPro" id="IPR036396">
    <property type="entry name" value="Cyt_P450_sf"/>
</dbReference>
<reference evidence="1" key="2">
    <citation type="submission" date="2020-09" db="EMBL/GenBank/DDBJ databases">
        <authorList>
            <person name="Sun Q."/>
            <person name="Ohkuma M."/>
        </authorList>
    </citation>
    <scope>NUCLEOTIDE SEQUENCE</scope>
    <source>
        <strain evidence="1">JCM 4633</strain>
    </source>
</reference>
<organism evidence="1 2">
    <name type="scientific">Streptomyces cinnamoneus</name>
    <name type="common">Streptoverticillium cinnamoneum</name>
    <dbReference type="NCBI Taxonomy" id="53446"/>
    <lineage>
        <taxon>Bacteria</taxon>
        <taxon>Bacillati</taxon>
        <taxon>Actinomycetota</taxon>
        <taxon>Actinomycetes</taxon>
        <taxon>Kitasatosporales</taxon>
        <taxon>Streptomycetaceae</taxon>
        <taxon>Streptomyces</taxon>
        <taxon>Streptomyces cinnamoneus group</taxon>
    </lineage>
</organism>
<comment type="caution">
    <text evidence="1">The sequence shown here is derived from an EMBL/GenBank/DDBJ whole genome shotgun (WGS) entry which is preliminary data.</text>
</comment>
<dbReference type="Proteomes" id="UP000646244">
    <property type="component" value="Unassembled WGS sequence"/>
</dbReference>
<dbReference type="EMBL" id="BMVB01000008">
    <property type="protein sequence ID" value="GHC51890.1"/>
    <property type="molecule type" value="Genomic_DNA"/>
</dbReference>
<evidence type="ECO:0000313" key="1">
    <source>
        <dbReference type="EMBL" id="GHC51890.1"/>
    </source>
</evidence>
<dbReference type="GO" id="GO:0016705">
    <property type="term" value="F:oxidoreductase activity, acting on paired donors, with incorporation or reduction of molecular oxygen"/>
    <property type="evidence" value="ECO:0007669"/>
    <property type="project" value="InterPro"/>
</dbReference>
<dbReference type="Gene3D" id="1.10.630.10">
    <property type="entry name" value="Cytochrome P450"/>
    <property type="match status" value="1"/>
</dbReference>
<dbReference type="SUPFAM" id="SSF48264">
    <property type="entry name" value="Cytochrome P450"/>
    <property type="match status" value="1"/>
</dbReference>
<accession>A0A918TM11</accession>
<dbReference type="RefSeq" id="WP_190110251.1">
    <property type="nucleotide sequence ID" value="NZ_BMVB01000008.1"/>
</dbReference>